<dbReference type="Pfam" id="PF00814">
    <property type="entry name" value="TsaD"/>
    <property type="match status" value="1"/>
</dbReference>
<dbReference type="InterPro" id="IPR043129">
    <property type="entry name" value="ATPase_NBD"/>
</dbReference>
<dbReference type="EC" id="2.3.1.234" evidence="2"/>
<dbReference type="InterPro" id="IPR022496">
    <property type="entry name" value="T6A_TsaB"/>
</dbReference>
<keyword evidence="2" id="KW-0808">Transferase</keyword>
<gene>
    <name evidence="2" type="primary">tsaB</name>
    <name evidence="2" type="ORF">NC998_01770</name>
</gene>
<protein>
    <submittedName>
        <fullName evidence="2">tRNA (Adenosine(37)-N6)-threonylcarbamoyltransferase complex dimerization subunit type 1 TsaB</fullName>
        <ecNumber evidence="2">2.3.1.234</ecNumber>
    </submittedName>
</protein>
<organism evidence="2 3">
    <name type="scientific">Trichocoleus desertorum GB2-A4</name>
    <dbReference type="NCBI Taxonomy" id="2933944"/>
    <lineage>
        <taxon>Bacteria</taxon>
        <taxon>Bacillati</taxon>
        <taxon>Cyanobacteriota</taxon>
        <taxon>Cyanophyceae</taxon>
        <taxon>Leptolyngbyales</taxon>
        <taxon>Trichocoleusaceae</taxon>
        <taxon>Trichocoleus</taxon>
    </lineage>
</organism>
<dbReference type="InterPro" id="IPR000905">
    <property type="entry name" value="Gcp-like_dom"/>
</dbReference>
<feature type="domain" description="Gcp-like" evidence="1">
    <location>
        <begin position="67"/>
        <end position="154"/>
    </location>
</feature>
<evidence type="ECO:0000313" key="2">
    <source>
        <dbReference type="EMBL" id="MEP0815817.1"/>
    </source>
</evidence>
<name>A0ABV0J213_9CYAN</name>
<dbReference type="NCBIfam" id="TIGR03725">
    <property type="entry name" value="T6A_YeaZ"/>
    <property type="match status" value="1"/>
</dbReference>
<dbReference type="Proteomes" id="UP001464891">
    <property type="component" value="Unassembled WGS sequence"/>
</dbReference>
<sequence length="226" mass="24412">MISELTLTPDPSSCAAQYGLALHTSTPELGLALGNFAGNRRHQVWSLDRGLSTHLHHYLGEFMAPQTWSDLAFIAVARGPGGFTGTRIGMVTARTLAQQLEIPLFAISSLAAYAWISVSQQSQPVLEPQVIAVQMPAQRGEVYGAIYQVGSETGLTPLLADTIQPLANWEATLASWPTAYELVKAEGGLGSSVLGVLALAEQHWHRGERSHWSEALPFYGQHPVTQ</sequence>
<dbReference type="RefSeq" id="WP_348252005.1">
    <property type="nucleotide sequence ID" value="NZ_JAMPKM010000001.1"/>
</dbReference>
<reference evidence="2 3" key="1">
    <citation type="submission" date="2022-04" db="EMBL/GenBank/DDBJ databases">
        <title>Positive selection, recombination, and allopatry shape intraspecific diversity of widespread and dominant cyanobacteria.</title>
        <authorList>
            <person name="Wei J."/>
            <person name="Shu W."/>
            <person name="Hu C."/>
        </authorList>
    </citation>
    <scope>NUCLEOTIDE SEQUENCE [LARGE SCALE GENOMIC DNA]</scope>
    <source>
        <strain evidence="2 3">GB2-A4</strain>
    </source>
</reference>
<comment type="caution">
    <text evidence="2">The sequence shown here is derived from an EMBL/GenBank/DDBJ whole genome shotgun (WGS) entry which is preliminary data.</text>
</comment>
<proteinExistence type="predicted"/>
<dbReference type="EMBL" id="JAMPKM010000001">
    <property type="protein sequence ID" value="MEP0815817.1"/>
    <property type="molecule type" value="Genomic_DNA"/>
</dbReference>
<evidence type="ECO:0000259" key="1">
    <source>
        <dbReference type="Pfam" id="PF00814"/>
    </source>
</evidence>
<dbReference type="SUPFAM" id="SSF53067">
    <property type="entry name" value="Actin-like ATPase domain"/>
    <property type="match status" value="2"/>
</dbReference>
<dbReference type="GO" id="GO:0061711">
    <property type="term" value="F:tRNA N(6)-L-threonylcarbamoyladenine synthase activity"/>
    <property type="evidence" value="ECO:0007669"/>
    <property type="project" value="UniProtKB-EC"/>
</dbReference>
<keyword evidence="2" id="KW-0012">Acyltransferase</keyword>
<accession>A0ABV0J213</accession>
<evidence type="ECO:0000313" key="3">
    <source>
        <dbReference type="Proteomes" id="UP001464891"/>
    </source>
</evidence>
<keyword evidence="3" id="KW-1185">Reference proteome</keyword>
<dbReference type="Gene3D" id="3.30.420.40">
    <property type="match status" value="1"/>
</dbReference>